<dbReference type="InterPro" id="IPR032710">
    <property type="entry name" value="NTF2-like_dom_sf"/>
</dbReference>
<reference evidence="2" key="1">
    <citation type="submission" date="2023-07" db="EMBL/GenBank/DDBJ databases">
        <title>Two novel species in the genus Flavivirga.</title>
        <authorList>
            <person name="Kwon K."/>
        </authorList>
    </citation>
    <scope>NUCLEOTIDE SEQUENCE</scope>
    <source>
        <strain evidence="2">KACC 14157</strain>
    </source>
</reference>
<protein>
    <submittedName>
        <fullName evidence="2">Nuclear transport factor 2 family protein</fullName>
    </submittedName>
</protein>
<keyword evidence="3" id="KW-1185">Reference proteome</keyword>
<evidence type="ECO:0000313" key="2">
    <source>
        <dbReference type="EMBL" id="MDO5986255.1"/>
    </source>
</evidence>
<name>A0ABT8WX67_9FLAO</name>
<dbReference type="EMBL" id="JAUOEM010000001">
    <property type="protein sequence ID" value="MDO5986255.1"/>
    <property type="molecule type" value="Genomic_DNA"/>
</dbReference>
<dbReference type="InterPro" id="IPR037401">
    <property type="entry name" value="SnoaL-like"/>
</dbReference>
<dbReference type="Gene3D" id="3.10.450.50">
    <property type="match status" value="1"/>
</dbReference>
<organism evidence="2 3">
    <name type="scientific">Flavivirga amylovorans</name>
    <dbReference type="NCBI Taxonomy" id="870486"/>
    <lineage>
        <taxon>Bacteria</taxon>
        <taxon>Pseudomonadati</taxon>
        <taxon>Bacteroidota</taxon>
        <taxon>Flavobacteriia</taxon>
        <taxon>Flavobacteriales</taxon>
        <taxon>Flavobacteriaceae</taxon>
        <taxon>Flavivirga</taxon>
    </lineage>
</organism>
<proteinExistence type="predicted"/>
<evidence type="ECO:0000259" key="1">
    <source>
        <dbReference type="Pfam" id="PF12680"/>
    </source>
</evidence>
<comment type="caution">
    <text evidence="2">The sequence shown here is derived from an EMBL/GenBank/DDBJ whole genome shotgun (WGS) entry which is preliminary data.</text>
</comment>
<dbReference type="Proteomes" id="UP001176891">
    <property type="component" value="Unassembled WGS sequence"/>
</dbReference>
<evidence type="ECO:0000313" key="3">
    <source>
        <dbReference type="Proteomes" id="UP001176891"/>
    </source>
</evidence>
<feature type="domain" description="SnoaL-like" evidence="1">
    <location>
        <begin position="8"/>
        <end position="102"/>
    </location>
</feature>
<dbReference type="Pfam" id="PF12680">
    <property type="entry name" value="SnoaL_2"/>
    <property type="match status" value="1"/>
</dbReference>
<accession>A0ABT8WX67</accession>
<dbReference type="RefSeq" id="WP_303280776.1">
    <property type="nucleotide sequence ID" value="NZ_BAABCZ010000016.1"/>
</dbReference>
<gene>
    <name evidence="2" type="ORF">Q4Q39_02455</name>
</gene>
<sequence>MTKPLKVVEGFFKAINVGDFNLAKEFMTDNHEYHGPMFSTTNPQDYFEKLKAFEMEFAVETQDMLVTDNSVTHVAVLKVISPMQVSIPTCEVFKIRQGKIAKQLFYFDTALFPKG</sequence>
<dbReference type="SUPFAM" id="SSF54427">
    <property type="entry name" value="NTF2-like"/>
    <property type="match status" value="1"/>
</dbReference>